<evidence type="ECO:0000313" key="10">
    <source>
        <dbReference type="Proteomes" id="UP000015104"/>
    </source>
</evidence>
<evidence type="ECO:0000256" key="2">
    <source>
        <dbReference type="ARBA" id="ARBA00022692"/>
    </source>
</evidence>
<feature type="domain" description="Calponin-homology (CH)" evidence="8">
    <location>
        <begin position="42"/>
        <end position="145"/>
    </location>
</feature>
<accession>T1KSN0</accession>
<dbReference type="InterPro" id="IPR001715">
    <property type="entry name" value="CH_dom"/>
</dbReference>
<dbReference type="eggNOG" id="KOG0516">
    <property type="taxonomic scope" value="Eukaryota"/>
</dbReference>
<sequence length="776" mass="90219">MLRLNPKRYSCIEIDTSSLESQFEASGYLDNVEVNQADETERVQRKVFMNWINYHVPNCIKNNLIEELRDGTKLLALLEALTGEKLPGERGKRLRRPHFISNVNIVLQLLERRRVKLVNIHATDIVDGNPCIILGLIWTMILHFHIEEYVRLNALEHQRDSTIPHHSQRHISSPAPISSDTARSSLRSTLLDNINRRFGLNLNDFGRSWRDGEAILAIIDSILPQLKAREKGRAVITNRARLQLAFDLAERYLGIIKLLDAEDMDVDNPDERSMMTYASQFLQKQVPINQPEVLMSSCVVHSTKLRADEGSSIRKWIANLVKTGINQSNLAQFQQEQAELKSEFDRVKDSLDSETIQNWYLIENELAIAKSIEDWIGIAEKMLASYSVPTSGEQVEEQLRCHKLFFSCLPKLEANSNLWESIANHFKQTIRLADEWLEAMLEASRRWEQYHIAADELKGWITTAETKLANSHLPHLNQQQQVDYLSDLKKFFSSRAENEKILYNFVASCNDVLATLPEFHQTGLKETLRGLENRFHEITNFKAPQHLIRFEFDLTEANFLSRLTNDPENEEPILEDLNAMENLGTVYWKHFNDKSILDRAMFNRREFIKRKKKLRQDIAFIRQETIDLISVAESQLKSITLDSQIEVLRHNEYTLSKIREQLNVLRCLTNEANVDLEKELKEFESQLERLAEQLKAKKKEKIINWLENEAPQKLELFRSGSDHSLKDEINKYRQMIIEEKELNERVRSIDVQLSLIDMERCKVGSVKEAKQKVKNI</sequence>
<dbReference type="EMBL" id="CAEY01000505">
    <property type="status" value="NOT_ANNOTATED_CDS"/>
    <property type="molecule type" value="Genomic_DNA"/>
</dbReference>
<dbReference type="Gene3D" id="1.10.418.10">
    <property type="entry name" value="Calponin-like domain"/>
    <property type="match status" value="2"/>
</dbReference>
<dbReference type="GO" id="GO:0005737">
    <property type="term" value="C:cytoplasm"/>
    <property type="evidence" value="ECO:0007669"/>
    <property type="project" value="TreeGrafter"/>
</dbReference>
<dbReference type="PROSITE" id="PS50021">
    <property type="entry name" value="CH"/>
    <property type="match status" value="2"/>
</dbReference>
<dbReference type="STRING" id="32264.T1KSN0"/>
<dbReference type="PANTHER" id="PTHR47535">
    <property type="entry name" value="MUSCLE-SPECIFIC PROTEIN 300 KDA, ISOFORM G"/>
    <property type="match status" value="1"/>
</dbReference>
<keyword evidence="6" id="KW-0009">Actin-binding</keyword>
<dbReference type="Pfam" id="PF00307">
    <property type="entry name" value="CH"/>
    <property type="match status" value="2"/>
</dbReference>
<dbReference type="GO" id="GO:0005640">
    <property type="term" value="C:nuclear outer membrane"/>
    <property type="evidence" value="ECO:0007669"/>
    <property type="project" value="TreeGrafter"/>
</dbReference>
<comment type="subcellular location">
    <subcellularLocation>
        <location evidence="1">Membrane</location>
    </subcellularLocation>
</comment>
<evidence type="ECO:0000256" key="4">
    <source>
        <dbReference type="ARBA" id="ARBA00022989"/>
    </source>
</evidence>
<evidence type="ECO:0000256" key="5">
    <source>
        <dbReference type="ARBA" id="ARBA00023136"/>
    </source>
</evidence>
<feature type="coiled-coil region" evidence="7">
    <location>
        <begin position="673"/>
        <end position="745"/>
    </location>
</feature>
<dbReference type="PROSITE" id="PS00020">
    <property type="entry name" value="ACTININ_2"/>
    <property type="match status" value="1"/>
</dbReference>
<dbReference type="InterPro" id="IPR052403">
    <property type="entry name" value="LINC-complex_assoc"/>
</dbReference>
<dbReference type="HOGENOM" id="CLU_360706_0_0_1"/>
<keyword evidence="5" id="KW-0472">Membrane</keyword>
<reference evidence="9" key="2">
    <citation type="submission" date="2015-06" db="UniProtKB">
        <authorList>
            <consortium name="EnsemblMetazoa"/>
        </authorList>
    </citation>
    <scope>IDENTIFICATION</scope>
</reference>
<evidence type="ECO:0000259" key="8">
    <source>
        <dbReference type="PROSITE" id="PS50021"/>
    </source>
</evidence>
<dbReference type="SUPFAM" id="SSF47576">
    <property type="entry name" value="Calponin-homology domain, CH-domain"/>
    <property type="match status" value="1"/>
</dbReference>
<keyword evidence="7" id="KW-0175">Coiled coil</keyword>
<dbReference type="SMART" id="SM00033">
    <property type="entry name" value="CH"/>
    <property type="match status" value="2"/>
</dbReference>
<evidence type="ECO:0000313" key="9">
    <source>
        <dbReference type="EnsemblMetazoa" id="tetur20g00190.1"/>
    </source>
</evidence>
<keyword evidence="10" id="KW-1185">Reference proteome</keyword>
<proteinExistence type="predicted"/>
<dbReference type="AlphaFoldDB" id="T1KSN0"/>
<dbReference type="Proteomes" id="UP000015104">
    <property type="component" value="Unassembled WGS sequence"/>
</dbReference>
<dbReference type="GO" id="GO:0034993">
    <property type="term" value="C:meiotic nuclear membrane microtubule tethering complex"/>
    <property type="evidence" value="ECO:0007669"/>
    <property type="project" value="TreeGrafter"/>
</dbReference>
<reference evidence="10" key="1">
    <citation type="submission" date="2011-08" db="EMBL/GenBank/DDBJ databases">
        <authorList>
            <person name="Rombauts S."/>
        </authorList>
    </citation>
    <scope>NUCLEOTIDE SEQUENCE</scope>
    <source>
        <strain evidence="10">London</strain>
    </source>
</reference>
<evidence type="ECO:0000256" key="3">
    <source>
        <dbReference type="ARBA" id="ARBA00022737"/>
    </source>
</evidence>
<feature type="domain" description="Calponin-homology (CH)" evidence="8">
    <location>
        <begin position="184"/>
        <end position="286"/>
    </location>
</feature>
<dbReference type="EnsemblMetazoa" id="tetur20g00190.1">
    <property type="protein sequence ID" value="tetur20g00190.1"/>
    <property type="gene ID" value="tetur20g00190"/>
</dbReference>
<evidence type="ECO:0000256" key="1">
    <source>
        <dbReference type="ARBA" id="ARBA00004370"/>
    </source>
</evidence>
<organism evidence="9 10">
    <name type="scientific">Tetranychus urticae</name>
    <name type="common">Two-spotted spider mite</name>
    <dbReference type="NCBI Taxonomy" id="32264"/>
    <lineage>
        <taxon>Eukaryota</taxon>
        <taxon>Metazoa</taxon>
        <taxon>Ecdysozoa</taxon>
        <taxon>Arthropoda</taxon>
        <taxon>Chelicerata</taxon>
        <taxon>Arachnida</taxon>
        <taxon>Acari</taxon>
        <taxon>Acariformes</taxon>
        <taxon>Trombidiformes</taxon>
        <taxon>Prostigmata</taxon>
        <taxon>Eleutherengona</taxon>
        <taxon>Raphignathae</taxon>
        <taxon>Tetranychoidea</taxon>
        <taxon>Tetranychidae</taxon>
        <taxon>Tetranychus</taxon>
    </lineage>
</organism>
<dbReference type="InterPro" id="IPR036872">
    <property type="entry name" value="CH_dom_sf"/>
</dbReference>
<dbReference type="GO" id="GO:0007097">
    <property type="term" value="P:nuclear migration"/>
    <property type="evidence" value="ECO:0007669"/>
    <property type="project" value="TreeGrafter"/>
</dbReference>
<dbReference type="PANTHER" id="PTHR47535:SF1">
    <property type="entry name" value="NESPRIN-1"/>
    <property type="match status" value="1"/>
</dbReference>
<protein>
    <recommendedName>
        <fullName evidence="8">Calponin-homology (CH) domain-containing protein</fullName>
    </recommendedName>
</protein>
<keyword evidence="2" id="KW-0812">Transmembrane</keyword>
<dbReference type="InterPro" id="IPR001589">
    <property type="entry name" value="Actinin_actin-bd_CS"/>
</dbReference>
<dbReference type="Gene3D" id="1.20.58.60">
    <property type="match status" value="1"/>
</dbReference>
<dbReference type="GO" id="GO:0051015">
    <property type="term" value="F:actin filament binding"/>
    <property type="evidence" value="ECO:0007669"/>
    <property type="project" value="TreeGrafter"/>
</dbReference>
<keyword evidence="4" id="KW-1133">Transmembrane helix</keyword>
<dbReference type="SUPFAM" id="SSF46966">
    <property type="entry name" value="Spectrin repeat"/>
    <property type="match status" value="1"/>
</dbReference>
<name>T1KSN0_TETUR</name>
<evidence type="ECO:0000256" key="7">
    <source>
        <dbReference type="SAM" id="Coils"/>
    </source>
</evidence>
<evidence type="ECO:0000256" key="6">
    <source>
        <dbReference type="ARBA" id="ARBA00023203"/>
    </source>
</evidence>
<keyword evidence="3" id="KW-0677">Repeat</keyword>